<gene>
    <name evidence="2" type="ORF">C1645_770124</name>
</gene>
<keyword evidence="3" id="KW-1185">Reference proteome</keyword>
<accession>A0A397SXG4</accession>
<dbReference type="Proteomes" id="UP000265703">
    <property type="component" value="Unassembled WGS sequence"/>
</dbReference>
<dbReference type="OrthoDB" id="3467153at2759"/>
<keyword evidence="1" id="KW-0732">Signal</keyword>
<comment type="caution">
    <text evidence="2">The sequence shown here is derived from an EMBL/GenBank/DDBJ whole genome shotgun (WGS) entry which is preliminary data.</text>
</comment>
<dbReference type="AlphaFoldDB" id="A0A397SXG4"/>
<protein>
    <submittedName>
        <fullName evidence="2">Uncharacterized protein</fullName>
    </submittedName>
</protein>
<dbReference type="EMBL" id="QKYT01000184">
    <property type="protein sequence ID" value="RIA90352.1"/>
    <property type="molecule type" value="Genomic_DNA"/>
</dbReference>
<reference evidence="2 3" key="1">
    <citation type="submission" date="2018-06" db="EMBL/GenBank/DDBJ databases">
        <title>Comparative genomics reveals the genomic features of Rhizophagus irregularis, R. cerebriforme, R. diaphanum and Gigaspora rosea, and their symbiotic lifestyle signature.</title>
        <authorList>
            <person name="Morin E."/>
            <person name="San Clemente H."/>
            <person name="Chen E.C.H."/>
            <person name="De La Providencia I."/>
            <person name="Hainaut M."/>
            <person name="Kuo A."/>
            <person name="Kohler A."/>
            <person name="Murat C."/>
            <person name="Tang N."/>
            <person name="Roy S."/>
            <person name="Loubradou J."/>
            <person name="Henrissat B."/>
            <person name="Grigoriev I.V."/>
            <person name="Corradi N."/>
            <person name="Roux C."/>
            <person name="Martin F.M."/>
        </authorList>
    </citation>
    <scope>NUCLEOTIDE SEQUENCE [LARGE SCALE GENOMIC DNA]</scope>
    <source>
        <strain evidence="2 3">DAOM 227022</strain>
    </source>
</reference>
<organism evidence="2 3">
    <name type="scientific">Glomus cerebriforme</name>
    <dbReference type="NCBI Taxonomy" id="658196"/>
    <lineage>
        <taxon>Eukaryota</taxon>
        <taxon>Fungi</taxon>
        <taxon>Fungi incertae sedis</taxon>
        <taxon>Mucoromycota</taxon>
        <taxon>Glomeromycotina</taxon>
        <taxon>Glomeromycetes</taxon>
        <taxon>Glomerales</taxon>
        <taxon>Glomeraceae</taxon>
        <taxon>Glomus</taxon>
    </lineage>
</organism>
<feature type="signal peptide" evidence="1">
    <location>
        <begin position="1"/>
        <end position="23"/>
    </location>
</feature>
<sequence length="179" mass="20827">MLFPFHWIFYLGASALTWTTIQALLRPSHDIVKRELGHFEGRYINILNYKLHNETVKLIGYKKIKIPLEEIDAFEDHYFTNYAELQKFDSHFYDQASMELRIYFPVAGALIEGQGSMIEANELGEFEIEDVDGDYVVFGRKQTDHVHDVHGNIIKDGVIYLAVKAHPTHQISKVFVYDF</sequence>
<evidence type="ECO:0000256" key="1">
    <source>
        <dbReference type="SAM" id="SignalP"/>
    </source>
</evidence>
<proteinExistence type="predicted"/>
<feature type="chain" id="PRO_5017281984" evidence="1">
    <location>
        <begin position="24"/>
        <end position="179"/>
    </location>
</feature>
<name>A0A397SXG4_9GLOM</name>
<evidence type="ECO:0000313" key="3">
    <source>
        <dbReference type="Proteomes" id="UP000265703"/>
    </source>
</evidence>
<evidence type="ECO:0000313" key="2">
    <source>
        <dbReference type="EMBL" id="RIA90352.1"/>
    </source>
</evidence>